<accession>A0A2Z6MPQ2</accession>
<dbReference type="Proteomes" id="UP000242715">
    <property type="component" value="Unassembled WGS sequence"/>
</dbReference>
<evidence type="ECO:0000256" key="1">
    <source>
        <dbReference type="ARBA" id="ARBA00022860"/>
    </source>
</evidence>
<reference evidence="5" key="1">
    <citation type="journal article" date="2017" name="Front. Plant Sci.">
        <title>Climate Clever Clovers: New Paradigm to Reduce the Environmental Footprint of Ruminants by Breeding Low Methanogenic Forages Utilizing Haplotype Variation.</title>
        <authorList>
            <person name="Kaur P."/>
            <person name="Appels R."/>
            <person name="Bayer P.E."/>
            <person name="Keeble-Gagnere G."/>
            <person name="Wang J."/>
            <person name="Hirakawa H."/>
            <person name="Shirasawa K."/>
            <person name="Vercoe P."/>
            <person name="Stefanova K."/>
            <person name="Durmic Z."/>
            <person name="Nichols P."/>
            <person name="Revell C."/>
            <person name="Isobe S.N."/>
            <person name="Edwards D."/>
            <person name="Erskine W."/>
        </authorList>
    </citation>
    <scope>NUCLEOTIDE SEQUENCE [LARGE SCALE GENOMIC DNA]</scope>
    <source>
        <strain evidence="5">cv. Daliak</strain>
    </source>
</reference>
<feature type="non-terminal residue" evidence="4">
    <location>
        <position position="1"/>
    </location>
</feature>
<dbReference type="OrthoDB" id="6108017at2759"/>
<keyword evidence="2" id="KW-0175">Coiled coil</keyword>
<dbReference type="PANTHER" id="PTHR16027">
    <property type="entry name" value="DILUTE DOMAIN-CONTAINING PROTEIN YPR089W"/>
    <property type="match status" value="1"/>
</dbReference>
<evidence type="ECO:0000313" key="5">
    <source>
        <dbReference type="Proteomes" id="UP000242715"/>
    </source>
</evidence>
<feature type="coiled-coil region" evidence="2">
    <location>
        <begin position="186"/>
        <end position="241"/>
    </location>
</feature>
<dbReference type="Pfam" id="PF00612">
    <property type="entry name" value="IQ"/>
    <property type="match status" value="2"/>
</dbReference>
<dbReference type="AlphaFoldDB" id="A0A2Z6MPQ2"/>
<gene>
    <name evidence="4" type="ORF">TSUD_280150</name>
</gene>
<dbReference type="Gene3D" id="1.20.5.190">
    <property type="match status" value="1"/>
</dbReference>
<dbReference type="GO" id="GO:0005516">
    <property type="term" value="F:calmodulin binding"/>
    <property type="evidence" value="ECO:0007669"/>
    <property type="project" value="UniProtKB-KW"/>
</dbReference>
<dbReference type="Pfam" id="PF01843">
    <property type="entry name" value="DIL"/>
    <property type="match status" value="1"/>
</dbReference>
<evidence type="ECO:0000256" key="2">
    <source>
        <dbReference type="SAM" id="Coils"/>
    </source>
</evidence>
<evidence type="ECO:0000313" key="4">
    <source>
        <dbReference type="EMBL" id="GAU25530.1"/>
    </source>
</evidence>
<dbReference type="InterPro" id="IPR000048">
    <property type="entry name" value="IQ_motif_EF-hand-BS"/>
</dbReference>
<dbReference type="SMART" id="SM01132">
    <property type="entry name" value="DIL"/>
    <property type="match status" value="1"/>
</dbReference>
<keyword evidence="1" id="KW-0112">Calmodulin-binding</keyword>
<dbReference type="PROSITE" id="PS50096">
    <property type="entry name" value="IQ"/>
    <property type="match status" value="2"/>
</dbReference>
<sequence>FARVLYEDMRKEAASIRIQKHARAHRARVYYTSLQASAIVIQSGLRALAARNEYRHNEETFKLFVVTNSRRNELLHFNAARETGALKEAKGKLEKRVEELTWRNIEKHMRAFQDPKDCPSWAHQAHQPSTKQNQLGEAFLGRQQLVHRLYYVLAFAPTACHKAAKIAIEQAPAVIKEVPVVDNTKVELLKNKNDELESEVEEPKNRIKDFEERYIEIEKDNQARLKEAEEAQLKATQLQETIERFLKGTIENLKLENKSLRSPAAAAIEQKVHPGKIETDQEVAVVQQIQPRAIADNVTVQIKDLDNGNQTEEELHARKEPRVPVFFLTKSLFGKNSEWRMSLLLRRECCSFSNGKYLKAGLHELELWCLIATDQIAGSSWGELKHIRQSVGFLVLHHKTQNTLEEITDELCPVLSIPEIYRIGTMFWDDKYGTQGLSPEAIPYLLSHIYLCCIVLSLAEREYL</sequence>
<protein>
    <recommendedName>
        <fullName evidence="3">Dilute domain-containing protein</fullName>
    </recommendedName>
</protein>
<name>A0A2Z6MPQ2_TRISU</name>
<evidence type="ECO:0000259" key="3">
    <source>
        <dbReference type="PROSITE" id="PS51126"/>
    </source>
</evidence>
<keyword evidence="5" id="KW-1185">Reference proteome</keyword>
<dbReference type="PANTHER" id="PTHR16027:SF6">
    <property type="entry name" value="DILUTE DOMAIN-CONTAINING PROTEIN"/>
    <property type="match status" value="1"/>
</dbReference>
<dbReference type="InterPro" id="IPR002710">
    <property type="entry name" value="Dilute_dom"/>
</dbReference>
<feature type="domain" description="Dilute" evidence="3">
    <location>
        <begin position="283"/>
        <end position="451"/>
    </location>
</feature>
<dbReference type="EMBL" id="DF973313">
    <property type="protein sequence ID" value="GAU25530.1"/>
    <property type="molecule type" value="Genomic_DNA"/>
</dbReference>
<dbReference type="InterPro" id="IPR052072">
    <property type="entry name" value="Vascular_dev_regulator"/>
</dbReference>
<organism evidence="4 5">
    <name type="scientific">Trifolium subterraneum</name>
    <name type="common">Subterranean clover</name>
    <dbReference type="NCBI Taxonomy" id="3900"/>
    <lineage>
        <taxon>Eukaryota</taxon>
        <taxon>Viridiplantae</taxon>
        <taxon>Streptophyta</taxon>
        <taxon>Embryophyta</taxon>
        <taxon>Tracheophyta</taxon>
        <taxon>Spermatophyta</taxon>
        <taxon>Magnoliopsida</taxon>
        <taxon>eudicotyledons</taxon>
        <taxon>Gunneridae</taxon>
        <taxon>Pentapetalae</taxon>
        <taxon>rosids</taxon>
        <taxon>fabids</taxon>
        <taxon>Fabales</taxon>
        <taxon>Fabaceae</taxon>
        <taxon>Papilionoideae</taxon>
        <taxon>50 kb inversion clade</taxon>
        <taxon>NPAAA clade</taxon>
        <taxon>Hologalegina</taxon>
        <taxon>IRL clade</taxon>
        <taxon>Trifolieae</taxon>
        <taxon>Trifolium</taxon>
    </lineage>
</organism>
<proteinExistence type="predicted"/>
<dbReference type="SMART" id="SM00015">
    <property type="entry name" value="IQ"/>
    <property type="match status" value="2"/>
</dbReference>
<dbReference type="PROSITE" id="PS51126">
    <property type="entry name" value="DILUTE"/>
    <property type="match status" value="1"/>
</dbReference>